<dbReference type="STRING" id="742767.HMPREF9456_01083"/>
<dbReference type="EMBL" id="ADLW01000004">
    <property type="protein sequence ID" value="EGK04055.1"/>
    <property type="molecule type" value="Genomic_DNA"/>
</dbReference>
<dbReference type="HOGENOM" id="CLU_3183003_0_0_10"/>
<sequence length="46" mass="5656">MYTIPSNNDIYVTFSLFISRNYRMMEDYQLYKQKKQPDTQTAFSMF</sequence>
<accession>F8WZG8</accession>
<gene>
    <name evidence="1" type="ORF">HMPREF9456_01083</name>
</gene>
<proteinExistence type="predicted"/>
<dbReference type="Proteomes" id="UP000006420">
    <property type="component" value="Unassembled WGS sequence"/>
</dbReference>
<protein>
    <submittedName>
        <fullName evidence="1">Uncharacterized protein</fullName>
    </submittedName>
</protein>
<name>F8WZG8_9BACT</name>
<organism evidence="1 2">
    <name type="scientific">Dysgonomonas mossii DSM 22836</name>
    <dbReference type="NCBI Taxonomy" id="742767"/>
    <lineage>
        <taxon>Bacteria</taxon>
        <taxon>Pseudomonadati</taxon>
        <taxon>Bacteroidota</taxon>
        <taxon>Bacteroidia</taxon>
        <taxon>Bacteroidales</taxon>
        <taxon>Dysgonomonadaceae</taxon>
        <taxon>Dysgonomonas</taxon>
    </lineage>
</organism>
<evidence type="ECO:0000313" key="2">
    <source>
        <dbReference type="Proteomes" id="UP000006420"/>
    </source>
</evidence>
<reference evidence="1 2" key="1">
    <citation type="submission" date="2011-04" db="EMBL/GenBank/DDBJ databases">
        <title>The Genome Sequence of Dysgonomonas mossii DSM 22836.</title>
        <authorList>
            <consortium name="The Broad Institute Genome Sequencing Platform"/>
            <person name="Earl A."/>
            <person name="Ward D."/>
            <person name="Feldgarden M."/>
            <person name="Gevers D."/>
            <person name="Pudlo N."/>
            <person name="Martens E."/>
            <person name="Allen-Vercoe E."/>
            <person name="Young S.K."/>
            <person name="Zeng Q."/>
            <person name="Gargeya S."/>
            <person name="Fitzgerald M."/>
            <person name="Haas B."/>
            <person name="Abouelleil A."/>
            <person name="Alvarado L."/>
            <person name="Arachchi H.M."/>
            <person name="Berlin A."/>
            <person name="Brown A."/>
            <person name="Chapman S.B."/>
            <person name="Chen Z."/>
            <person name="Dunbar C."/>
            <person name="Freedman E."/>
            <person name="Gearin G."/>
            <person name="Gellesch M."/>
            <person name="Goldberg J."/>
            <person name="Griggs A."/>
            <person name="Gujja S."/>
            <person name="Heiman D."/>
            <person name="Howarth C."/>
            <person name="Larson L."/>
            <person name="Lui A."/>
            <person name="MacDonald P.J.P."/>
            <person name="Mehta T."/>
            <person name="Montmayeur A."/>
            <person name="Murphy C."/>
            <person name="Neiman D."/>
            <person name="Pearson M."/>
            <person name="Priest M."/>
            <person name="Roberts A."/>
            <person name="Saif S."/>
            <person name="Shea T."/>
            <person name="Shenoy N."/>
            <person name="Sisk P."/>
            <person name="Stolte C."/>
            <person name="Sykes S."/>
            <person name="Yandava C."/>
            <person name="Wortman J."/>
            <person name="Nusbaum C."/>
            <person name="Birren B."/>
        </authorList>
    </citation>
    <scope>NUCLEOTIDE SEQUENCE [LARGE SCALE GENOMIC DNA]</scope>
    <source>
        <strain evidence="1 2">DSM 22836</strain>
    </source>
</reference>
<evidence type="ECO:0000313" key="1">
    <source>
        <dbReference type="EMBL" id="EGK04055.1"/>
    </source>
</evidence>
<keyword evidence="2" id="KW-1185">Reference proteome</keyword>
<dbReference type="AlphaFoldDB" id="F8WZG8"/>
<comment type="caution">
    <text evidence="1">The sequence shown here is derived from an EMBL/GenBank/DDBJ whole genome shotgun (WGS) entry which is preliminary data.</text>
</comment>